<dbReference type="Proteomes" id="UP001597295">
    <property type="component" value="Unassembled WGS sequence"/>
</dbReference>
<dbReference type="PROSITE" id="PS51257">
    <property type="entry name" value="PROKAR_LIPOPROTEIN"/>
    <property type="match status" value="1"/>
</dbReference>
<dbReference type="EMBL" id="JBHUIP010000012">
    <property type="protein sequence ID" value="MFD2263672.1"/>
    <property type="molecule type" value="Genomic_DNA"/>
</dbReference>
<accession>A0ABW5DRI6</accession>
<proteinExistence type="predicted"/>
<dbReference type="PROSITE" id="PS51318">
    <property type="entry name" value="TAT"/>
    <property type="match status" value="1"/>
</dbReference>
<evidence type="ECO:0000256" key="1">
    <source>
        <dbReference type="SAM" id="SignalP"/>
    </source>
</evidence>
<comment type="caution">
    <text evidence="2">The sequence shown here is derived from an EMBL/GenBank/DDBJ whole genome shotgun (WGS) entry which is preliminary data.</text>
</comment>
<feature type="chain" id="PRO_5047266462" description="Lipoprotein" evidence="1">
    <location>
        <begin position="23"/>
        <end position="203"/>
    </location>
</feature>
<keyword evidence="1" id="KW-0732">Signal</keyword>
<name>A0ABW5DRI6_9PROT</name>
<evidence type="ECO:0000313" key="2">
    <source>
        <dbReference type="EMBL" id="MFD2263672.1"/>
    </source>
</evidence>
<protein>
    <recommendedName>
        <fullName evidence="4">Lipoprotein</fullName>
    </recommendedName>
</protein>
<organism evidence="2 3">
    <name type="scientific">Lacibacterium aquatile</name>
    <dbReference type="NCBI Taxonomy" id="1168082"/>
    <lineage>
        <taxon>Bacteria</taxon>
        <taxon>Pseudomonadati</taxon>
        <taxon>Pseudomonadota</taxon>
        <taxon>Alphaproteobacteria</taxon>
        <taxon>Rhodospirillales</taxon>
        <taxon>Rhodospirillaceae</taxon>
    </lineage>
</organism>
<dbReference type="InterPro" id="IPR006311">
    <property type="entry name" value="TAT_signal"/>
</dbReference>
<keyword evidence="3" id="KW-1185">Reference proteome</keyword>
<dbReference type="RefSeq" id="WP_379876698.1">
    <property type="nucleotide sequence ID" value="NZ_JBHUIP010000012.1"/>
</dbReference>
<evidence type="ECO:0000313" key="3">
    <source>
        <dbReference type="Proteomes" id="UP001597295"/>
    </source>
</evidence>
<evidence type="ECO:0008006" key="4">
    <source>
        <dbReference type="Google" id="ProtNLM"/>
    </source>
</evidence>
<feature type="signal peptide" evidence="1">
    <location>
        <begin position="1"/>
        <end position="22"/>
    </location>
</feature>
<gene>
    <name evidence="2" type="ORF">ACFSM5_12300</name>
</gene>
<reference evidence="3" key="1">
    <citation type="journal article" date="2019" name="Int. J. Syst. Evol. Microbiol.">
        <title>The Global Catalogue of Microorganisms (GCM) 10K type strain sequencing project: providing services to taxonomists for standard genome sequencing and annotation.</title>
        <authorList>
            <consortium name="The Broad Institute Genomics Platform"/>
            <consortium name="The Broad Institute Genome Sequencing Center for Infectious Disease"/>
            <person name="Wu L."/>
            <person name="Ma J."/>
        </authorList>
    </citation>
    <scope>NUCLEOTIDE SEQUENCE [LARGE SCALE GENOMIC DNA]</scope>
    <source>
        <strain evidence="3">CGMCC 1.19062</strain>
    </source>
</reference>
<sequence>MMKNTLIQRRHFLLLAGAGALAACADKGGAAPTFAPIRFKSMSAFRLNVEKIEIENRYQSPGRLPHVDHAMQNSPSAVMSAWAQDRLEAGGQPGGPIARFIITDAKVIETELATKSGIKGVFSTDQAFKYDARIAIELSVRNERGMTDATVNVESLAMRTIKEDATDVERETLWNDMIQGMARDINAQMEKNIPQGLGKYLQF</sequence>